<evidence type="ECO:0000256" key="1">
    <source>
        <dbReference type="ARBA" id="ARBA00022450"/>
    </source>
</evidence>
<dbReference type="SUPFAM" id="SSF56801">
    <property type="entry name" value="Acetyl-CoA synthetase-like"/>
    <property type="match status" value="1"/>
</dbReference>
<comment type="caution">
    <text evidence="4">The sequence shown here is derived from an EMBL/GenBank/DDBJ whole genome shotgun (WGS) entry which is preliminary data.</text>
</comment>
<feature type="non-terminal residue" evidence="4">
    <location>
        <position position="336"/>
    </location>
</feature>
<sequence>FKLTPAHLRAILALSQHYCVSNVTHTLVIGGEALTTELLLAIRAKLPLCRWINEYGPTETTVGSSTFVIDHSTSDEVLLRHNDVPIGLANDNVTLLVVDQFDQPAAVNMRGELLIAGPIVSPGYINQTELNSTSFITLQLPSQQGEKVTKRFYRTGDIALWQADETGAAGYLRYCGRKDQQIKLRGFRVDLAAIEQLLQELPEVADCAVTVDSKQQTLAAHIVYHQHEKPLAVNTIKSHLSHYLAPYMIPAHCYAIAVMPLTKNGKVDKARLIADARSCLQPTRTTHSKQAQTPLQQYLLQLFSEILLTTHIGLDDNFFDLGGHSLLAIRLIGKIR</sequence>
<name>A0A0F8Y1V7_9ZZZZ</name>
<dbReference type="AlphaFoldDB" id="A0A0F8Y1V7"/>
<dbReference type="PROSITE" id="PS00012">
    <property type="entry name" value="PHOSPHOPANTETHEINE"/>
    <property type="match status" value="1"/>
</dbReference>
<dbReference type="InterPro" id="IPR036736">
    <property type="entry name" value="ACP-like_sf"/>
</dbReference>
<dbReference type="InterPro" id="IPR042099">
    <property type="entry name" value="ANL_N_sf"/>
</dbReference>
<accession>A0A0F8Y1V7</accession>
<dbReference type="Pfam" id="PF13193">
    <property type="entry name" value="AMP-binding_C"/>
    <property type="match status" value="1"/>
</dbReference>
<evidence type="ECO:0000259" key="3">
    <source>
        <dbReference type="PROSITE" id="PS50075"/>
    </source>
</evidence>
<dbReference type="GO" id="GO:0044550">
    <property type="term" value="P:secondary metabolite biosynthetic process"/>
    <property type="evidence" value="ECO:0007669"/>
    <property type="project" value="TreeGrafter"/>
</dbReference>
<dbReference type="Gene3D" id="3.30.300.30">
    <property type="match status" value="1"/>
</dbReference>
<evidence type="ECO:0000256" key="2">
    <source>
        <dbReference type="ARBA" id="ARBA00022553"/>
    </source>
</evidence>
<dbReference type="PANTHER" id="PTHR45527">
    <property type="entry name" value="NONRIBOSOMAL PEPTIDE SYNTHETASE"/>
    <property type="match status" value="1"/>
</dbReference>
<dbReference type="Pfam" id="PF00501">
    <property type="entry name" value="AMP-binding"/>
    <property type="match status" value="1"/>
</dbReference>
<dbReference type="InterPro" id="IPR029058">
    <property type="entry name" value="AB_hydrolase_fold"/>
</dbReference>
<proteinExistence type="predicted"/>
<dbReference type="InterPro" id="IPR009081">
    <property type="entry name" value="PP-bd_ACP"/>
</dbReference>
<dbReference type="GO" id="GO:0043041">
    <property type="term" value="P:amino acid activation for nonribosomal peptide biosynthetic process"/>
    <property type="evidence" value="ECO:0007669"/>
    <property type="project" value="TreeGrafter"/>
</dbReference>
<dbReference type="InterPro" id="IPR006162">
    <property type="entry name" value="Ppantetheine_attach_site"/>
</dbReference>
<dbReference type="InterPro" id="IPR025110">
    <property type="entry name" value="AMP-bd_C"/>
</dbReference>
<dbReference type="EMBL" id="LAZR01069193">
    <property type="protein sequence ID" value="KKK48189.1"/>
    <property type="molecule type" value="Genomic_DNA"/>
</dbReference>
<reference evidence="4" key="1">
    <citation type="journal article" date="2015" name="Nature">
        <title>Complex archaea that bridge the gap between prokaryotes and eukaryotes.</title>
        <authorList>
            <person name="Spang A."/>
            <person name="Saw J.H."/>
            <person name="Jorgensen S.L."/>
            <person name="Zaremba-Niedzwiedzka K."/>
            <person name="Martijn J."/>
            <person name="Lind A.E."/>
            <person name="van Eijk R."/>
            <person name="Schleper C."/>
            <person name="Guy L."/>
            <person name="Ettema T.J."/>
        </authorList>
    </citation>
    <scope>NUCLEOTIDE SEQUENCE</scope>
</reference>
<organism evidence="4">
    <name type="scientific">marine sediment metagenome</name>
    <dbReference type="NCBI Taxonomy" id="412755"/>
    <lineage>
        <taxon>unclassified sequences</taxon>
        <taxon>metagenomes</taxon>
        <taxon>ecological metagenomes</taxon>
    </lineage>
</organism>
<dbReference type="GO" id="GO:0031177">
    <property type="term" value="F:phosphopantetheine binding"/>
    <property type="evidence" value="ECO:0007669"/>
    <property type="project" value="TreeGrafter"/>
</dbReference>
<dbReference type="PROSITE" id="PS50075">
    <property type="entry name" value="CARRIER"/>
    <property type="match status" value="1"/>
</dbReference>
<dbReference type="SUPFAM" id="SSF47336">
    <property type="entry name" value="ACP-like"/>
    <property type="match status" value="1"/>
</dbReference>
<gene>
    <name evidence="4" type="ORF">LCGC14_3147640</name>
</gene>
<dbReference type="Gene3D" id="3.40.50.1820">
    <property type="entry name" value="alpha/beta hydrolase"/>
    <property type="match status" value="1"/>
</dbReference>
<protein>
    <recommendedName>
        <fullName evidence="3">Carrier domain-containing protein</fullName>
    </recommendedName>
</protein>
<feature type="non-terminal residue" evidence="4">
    <location>
        <position position="1"/>
    </location>
</feature>
<dbReference type="InterPro" id="IPR000873">
    <property type="entry name" value="AMP-dep_synth/lig_dom"/>
</dbReference>
<feature type="domain" description="Carrier" evidence="3">
    <location>
        <begin position="290"/>
        <end position="336"/>
    </location>
</feature>
<keyword evidence="1" id="KW-0596">Phosphopantetheine</keyword>
<dbReference type="PANTHER" id="PTHR45527:SF1">
    <property type="entry name" value="FATTY ACID SYNTHASE"/>
    <property type="match status" value="1"/>
</dbReference>
<dbReference type="InterPro" id="IPR045851">
    <property type="entry name" value="AMP-bd_C_sf"/>
</dbReference>
<evidence type="ECO:0000313" key="4">
    <source>
        <dbReference type="EMBL" id="KKK48189.1"/>
    </source>
</evidence>
<dbReference type="Gene3D" id="3.40.50.12780">
    <property type="entry name" value="N-terminal domain of ligase-like"/>
    <property type="match status" value="1"/>
</dbReference>
<keyword evidence="2" id="KW-0597">Phosphoprotein</keyword>
<dbReference type="GO" id="GO:0005737">
    <property type="term" value="C:cytoplasm"/>
    <property type="evidence" value="ECO:0007669"/>
    <property type="project" value="TreeGrafter"/>
</dbReference>
<dbReference type="Pfam" id="PF00550">
    <property type="entry name" value="PP-binding"/>
    <property type="match status" value="1"/>
</dbReference>